<dbReference type="SUPFAM" id="SSF48371">
    <property type="entry name" value="ARM repeat"/>
    <property type="match status" value="3"/>
</dbReference>
<dbReference type="PANTHER" id="PTHR47451">
    <property type="entry name" value="ARM REPEAT SUPERFAMILY PROTEIN"/>
    <property type="match status" value="1"/>
</dbReference>
<dbReference type="EMBL" id="NMUH01004232">
    <property type="protein sequence ID" value="MQM08893.1"/>
    <property type="molecule type" value="Genomic_DNA"/>
</dbReference>
<feature type="region of interest" description="Disordered" evidence="2">
    <location>
        <begin position="199"/>
        <end position="248"/>
    </location>
</feature>
<evidence type="ECO:0000313" key="4">
    <source>
        <dbReference type="Proteomes" id="UP000652761"/>
    </source>
</evidence>
<feature type="compositionally biased region" description="Low complexity" evidence="2">
    <location>
        <begin position="206"/>
        <end position="218"/>
    </location>
</feature>
<name>A0A843WC94_COLES</name>
<feature type="repeat" description="ARM" evidence="1">
    <location>
        <begin position="297"/>
        <end position="325"/>
    </location>
</feature>
<reference evidence="3" key="1">
    <citation type="submission" date="2017-07" db="EMBL/GenBank/DDBJ databases">
        <title>Taro Niue Genome Assembly and Annotation.</title>
        <authorList>
            <person name="Atibalentja N."/>
            <person name="Keating K."/>
            <person name="Fields C.J."/>
        </authorList>
    </citation>
    <scope>NUCLEOTIDE SEQUENCE</scope>
    <source>
        <strain evidence="3">Niue_2</strain>
        <tissue evidence="3">Leaf</tissue>
    </source>
</reference>
<evidence type="ECO:0000313" key="3">
    <source>
        <dbReference type="EMBL" id="MQM08893.1"/>
    </source>
</evidence>
<feature type="repeat" description="ARM" evidence="1">
    <location>
        <begin position="936"/>
        <end position="978"/>
    </location>
</feature>
<dbReference type="PANTHER" id="PTHR47451:SF1">
    <property type="entry name" value="ARM REPEAT SUPERFAMILY PROTEIN"/>
    <property type="match status" value="1"/>
</dbReference>
<dbReference type="SMART" id="SM00185">
    <property type="entry name" value="ARM"/>
    <property type="match status" value="9"/>
</dbReference>
<dbReference type="AlphaFoldDB" id="A0A843WC94"/>
<protein>
    <submittedName>
        <fullName evidence="3">Uncharacterized protein</fullName>
    </submittedName>
</protein>
<gene>
    <name evidence="3" type="ORF">Taro_041750</name>
</gene>
<feature type="compositionally biased region" description="Basic and acidic residues" evidence="2">
    <location>
        <begin position="12"/>
        <end position="30"/>
    </location>
</feature>
<dbReference type="PROSITE" id="PS50176">
    <property type="entry name" value="ARM_REPEAT"/>
    <property type="match status" value="2"/>
</dbReference>
<keyword evidence="4" id="KW-1185">Reference proteome</keyword>
<dbReference type="Gene3D" id="1.25.10.10">
    <property type="entry name" value="Leucine-rich Repeat Variant"/>
    <property type="match status" value="3"/>
</dbReference>
<proteinExistence type="predicted"/>
<dbReference type="InterPro" id="IPR016024">
    <property type="entry name" value="ARM-type_fold"/>
</dbReference>
<comment type="caution">
    <text evidence="3">The sequence shown here is derived from an EMBL/GenBank/DDBJ whole genome shotgun (WGS) entry which is preliminary data.</text>
</comment>
<dbReference type="OrthoDB" id="409644at2759"/>
<dbReference type="InterPro" id="IPR000225">
    <property type="entry name" value="Armadillo"/>
</dbReference>
<feature type="region of interest" description="Disordered" evidence="2">
    <location>
        <begin position="1"/>
        <end position="30"/>
    </location>
</feature>
<evidence type="ECO:0000256" key="2">
    <source>
        <dbReference type="SAM" id="MobiDB-lite"/>
    </source>
</evidence>
<accession>A0A843WC94</accession>
<sequence>MMSRRRPASSHTGEDSRAPDERRTKHRDDHLPELIIPPRLKLTRVQGTFTTFVPPRYVDFPSLADLFPNLQPLFDIQGWMVLLYAHTAYSPTAVTKFFNNLSLSDKGDFYTSIKGGATATAAGLSIPIVPAHSSSSKPGTMASLAAAPPTLDAAPPFLVLRRRQHLRSSVRSVAGLSRRPAPVSSFVTCPAAAQAAPVFFPHRGPRPSSSSRLLARASVPDDTGGGPRARPRSAIPPPEVEASTGSDLQSGEGYVGLFVRMLGLDNDPLDREQAVTTLYKYSQGGKHCVDAIMKFPGCVALVVNLLKSDSESVREAAAGLLWNISSVSLYMEPVARSGAIEEIAGLLCLSDLTPEVKERSLCTLWNLCTDEILRARIAQRDILPIMVKYLGDEEIKVVEAAGGVMENLALSQCNHSIMVECGVIPKLAELLKSNAEGHRVIRKEAKNALLELSKDDYYKILIIEEGLVLVPLVGADAYKSFRPAPHSWPSLPDGTEIERTTRPSRYGASELLLGLNIHEKSFSLEEAKMHAVIGRSQQQFLARIGAIEIEEKYSSSGSLAYNRQTILPWIHGVARLVLILGLEDASATLRAAYAIADASINEHMRVAFKEAGAVGLLVQLLEHNNEEVIEAGIHGLERLSVSSRVCQTIEAERLLDPLVNILKNRNASEKLKEKILSILARIFDPAKCVKDQFHENPVNGQLEMDIEISLQAMGRLPETQDLESTSEVIVRQKVLELGFISILVETLKMEMPYLQKMAASVLEYFAFFGEHVTAMTAAGIESGVTAIFQPSFLDGRDDDLKDERELNAIEVEESGLAIAAASRLLTKLLNFEIFSCSVDLKHFIHLLRKILKSDIPLNAKDWVAACLVKIESLVKAEVDIEFTINMEVTVYETIPRLVEQMRTSFSEELQEAAVVELSTIISKGMAECTKAVVSAGGIPLIVKLIEEGDGPAVEASLAILYDISMDIENHPAIVAAGAIPVLRRIVLSERPQWTLALNLLRTLPT</sequence>
<dbReference type="Pfam" id="PF00514">
    <property type="entry name" value="Arm"/>
    <property type="match status" value="1"/>
</dbReference>
<organism evidence="3 4">
    <name type="scientific">Colocasia esculenta</name>
    <name type="common">Wild taro</name>
    <name type="synonym">Arum esculentum</name>
    <dbReference type="NCBI Taxonomy" id="4460"/>
    <lineage>
        <taxon>Eukaryota</taxon>
        <taxon>Viridiplantae</taxon>
        <taxon>Streptophyta</taxon>
        <taxon>Embryophyta</taxon>
        <taxon>Tracheophyta</taxon>
        <taxon>Spermatophyta</taxon>
        <taxon>Magnoliopsida</taxon>
        <taxon>Liliopsida</taxon>
        <taxon>Araceae</taxon>
        <taxon>Aroideae</taxon>
        <taxon>Colocasieae</taxon>
        <taxon>Colocasia</taxon>
    </lineage>
</organism>
<dbReference type="Proteomes" id="UP000652761">
    <property type="component" value="Unassembled WGS sequence"/>
</dbReference>
<evidence type="ECO:0000256" key="1">
    <source>
        <dbReference type="PROSITE-ProRule" id="PRU00259"/>
    </source>
</evidence>
<dbReference type="InterPro" id="IPR011989">
    <property type="entry name" value="ARM-like"/>
</dbReference>